<evidence type="ECO:0000313" key="5">
    <source>
        <dbReference type="EMBL" id="MFC7291458.1"/>
    </source>
</evidence>
<protein>
    <submittedName>
        <fullName evidence="5">Flagellin</fullName>
    </submittedName>
</protein>
<feature type="domain" description="Flagellin C-terminal" evidence="4">
    <location>
        <begin position="219"/>
        <end position="289"/>
    </location>
</feature>
<proteinExistence type="inferred from homology"/>
<evidence type="ECO:0000256" key="3">
    <source>
        <dbReference type="ARBA" id="ARBA00023143"/>
    </source>
</evidence>
<evidence type="ECO:0000313" key="6">
    <source>
        <dbReference type="Proteomes" id="UP001596492"/>
    </source>
</evidence>
<comment type="subcellular location">
    <subcellularLocation>
        <location evidence="1">Bacterial flagellum</location>
    </subcellularLocation>
</comment>
<dbReference type="SUPFAM" id="SSF64518">
    <property type="entry name" value="Phase 1 flagellin"/>
    <property type="match status" value="1"/>
</dbReference>
<evidence type="ECO:0000256" key="2">
    <source>
        <dbReference type="ARBA" id="ARBA00005709"/>
    </source>
</evidence>
<keyword evidence="5" id="KW-0969">Cilium</keyword>
<dbReference type="PANTHER" id="PTHR42792:SF1">
    <property type="entry name" value="FLAGELLAR HOOK-ASSOCIATED PROTEIN 3"/>
    <property type="match status" value="1"/>
</dbReference>
<dbReference type="RefSeq" id="WP_382166688.1">
    <property type="nucleotide sequence ID" value="NZ_JBHTBR010000004.1"/>
</dbReference>
<comment type="caution">
    <text evidence="5">The sequence shown here is derived from an EMBL/GenBank/DDBJ whole genome shotgun (WGS) entry which is preliminary data.</text>
</comment>
<keyword evidence="5" id="KW-0282">Flagellum</keyword>
<dbReference type="InterPro" id="IPR001492">
    <property type="entry name" value="Flagellin"/>
</dbReference>
<dbReference type="EMBL" id="JBHTBR010000004">
    <property type="protein sequence ID" value="MFC7291458.1"/>
    <property type="molecule type" value="Genomic_DNA"/>
</dbReference>
<dbReference type="Proteomes" id="UP001596492">
    <property type="component" value="Unassembled WGS sequence"/>
</dbReference>
<dbReference type="Pfam" id="PF00700">
    <property type="entry name" value="Flagellin_C"/>
    <property type="match status" value="1"/>
</dbReference>
<comment type="similarity">
    <text evidence="2">Belongs to the bacterial flagellin family.</text>
</comment>
<dbReference type="InterPro" id="IPR046358">
    <property type="entry name" value="Flagellin_C"/>
</dbReference>
<evidence type="ECO:0000256" key="1">
    <source>
        <dbReference type="ARBA" id="ARBA00004365"/>
    </source>
</evidence>
<dbReference type="Gene3D" id="1.20.1330.10">
    <property type="entry name" value="f41 fragment of flagellin, N-terminal domain"/>
    <property type="match status" value="1"/>
</dbReference>
<reference evidence="6" key="1">
    <citation type="journal article" date="2019" name="Int. J. Syst. Evol. Microbiol.">
        <title>The Global Catalogue of Microorganisms (GCM) 10K type strain sequencing project: providing services to taxonomists for standard genome sequencing and annotation.</title>
        <authorList>
            <consortium name="The Broad Institute Genomics Platform"/>
            <consortium name="The Broad Institute Genome Sequencing Center for Infectious Disease"/>
            <person name="Wu L."/>
            <person name="Ma J."/>
        </authorList>
    </citation>
    <scope>NUCLEOTIDE SEQUENCE [LARGE SCALE GENOMIC DNA]</scope>
    <source>
        <strain evidence="6">CCUG 51308</strain>
    </source>
</reference>
<name>A0ABW2IK02_9PROT</name>
<accession>A0ABW2IK02</accession>
<keyword evidence="5" id="KW-0966">Cell projection</keyword>
<organism evidence="5 6">
    <name type="scientific">Hirschia litorea</name>
    <dbReference type="NCBI Taxonomy" id="1199156"/>
    <lineage>
        <taxon>Bacteria</taxon>
        <taxon>Pseudomonadati</taxon>
        <taxon>Pseudomonadota</taxon>
        <taxon>Alphaproteobacteria</taxon>
        <taxon>Hyphomonadales</taxon>
        <taxon>Hyphomonadaceae</taxon>
        <taxon>Hirschia</taxon>
    </lineage>
</organism>
<evidence type="ECO:0000259" key="4">
    <source>
        <dbReference type="Pfam" id="PF00700"/>
    </source>
</evidence>
<keyword evidence="3" id="KW-0975">Bacterial flagellum</keyword>
<dbReference type="PANTHER" id="PTHR42792">
    <property type="entry name" value="FLAGELLIN"/>
    <property type="match status" value="1"/>
</dbReference>
<sequence>MTRISTAMISQNALRDLQKSQKTLFEVSNQTASQTKATDLKGYGAQTHTLVSSSRLQANIQSRVDNAAELNTRLSMQDAMLGRADEVLGQLRDAILQDTSLNGPSTIDSKLEEAFLVIKDVFNLEIAGRHVFGGTRNDKPPVKAADLADLVANPIADAFEQGAQEQTVSVDGYQNISMAPVAAEAGLEVFTLLRDIAAGGPYPGPMSDAQKTALQAQLGALDSATQGMVQLQAENGRTQERVESAIERQQMQLNTLSSSIGKIVDVDLAEVAVRLNNAQTSYQASASVFNAVRGLTLLDVL</sequence>
<keyword evidence="6" id="KW-1185">Reference proteome</keyword>
<gene>
    <name evidence="5" type="ORF">ACFQS8_07520</name>
</gene>